<dbReference type="InParanoid" id="A0A6P7F5Q7"/>
<dbReference type="KEGG" id="dvv:114326591"/>
<organism evidence="2">
    <name type="scientific">Diabrotica virgifera virgifera</name>
    <name type="common">western corn rootworm</name>
    <dbReference type="NCBI Taxonomy" id="50390"/>
    <lineage>
        <taxon>Eukaryota</taxon>
        <taxon>Metazoa</taxon>
        <taxon>Ecdysozoa</taxon>
        <taxon>Arthropoda</taxon>
        <taxon>Hexapoda</taxon>
        <taxon>Insecta</taxon>
        <taxon>Pterygota</taxon>
        <taxon>Neoptera</taxon>
        <taxon>Endopterygota</taxon>
        <taxon>Coleoptera</taxon>
        <taxon>Polyphaga</taxon>
        <taxon>Cucujiformia</taxon>
        <taxon>Chrysomeloidea</taxon>
        <taxon>Chrysomelidae</taxon>
        <taxon>Galerucinae</taxon>
        <taxon>Diabroticina</taxon>
        <taxon>Diabroticites</taxon>
        <taxon>Diabrotica</taxon>
    </lineage>
</organism>
<evidence type="ECO:0000313" key="2">
    <source>
        <dbReference type="RefSeq" id="XP_028130806.1"/>
    </source>
</evidence>
<dbReference type="RefSeq" id="XP_028130806.1">
    <property type="nucleotide sequence ID" value="XM_028275005.1"/>
</dbReference>
<feature type="chain" id="PRO_5028200435" evidence="1">
    <location>
        <begin position="19"/>
        <end position="164"/>
    </location>
</feature>
<keyword evidence="1" id="KW-0732">Signal</keyword>
<gene>
    <name evidence="2" type="primary">LOC114326591</name>
</gene>
<sequence>MKYIYFLFIYFLVALAKAEETVSLEGKLPKCECRDIIDEILCKLTENSEKVLKIQAKLAKVVKETNEILTEAKENSAQVKEIVSVSTLLKSQVNSTVTVVTANTAAIIQIKNQVHDHVLDNGGDLEQTLIGSSCKLNQIKRVLIGLGNCQCRKPDTDEANTEGY</sequence>
<name>A0A6P7F5Q7_DIAVI</name>
<reference evidence="2" key="1">
    <citation type="submission" date="2025-08" db="UniProtKB">
        <authorList>
            <consortium name="RefSeq"/>
        </authorList>
    </citation>
    <scope>IDENTIFICATION</scope>
    <source>
        <tissue evidence="2">Whole insect</tissue>
    </source>
</reference>
<dbReference type="OrthoDB" id="6804543at2759"/>
<dbReference type="AlphaFoldDB" id="A0A6P7F5Q7"/>
<proteinExistence type="predicted"/>
<accession>A0A6P7F5Q7</accession>
<feature type="signal peptide" evidence="1">
    <location>
        <begin position="1"/>
        <end position="18"/>
    </location>
</feature>
<protein>
    <submittedName>
        <fullName evidence="2">Uncharacterized protein LOC114326591</fullName>
    </submittedName>
</protein>
<evidence type="ECO:0000256" key="1">
    <source>
        <dbReference type="SAM" id="SignalP"/>
    </source>
</evidence>